<sequence length="184" mass="18980">MFQVIVMNKERNPMKMRGVVLTGATVLGLMLGGCASGNGVTLETGALDNGGSATAVVLPDGTGATAAPATEPVVAVYFGERPHPAIARYIGRTSRAARVARRGNGSAVPCDQALAAALHEMRMDAVEHGANAVINVNTYFHTIGNNSAAGYTCNLSARTAVVDVKGELVVLQTPSITDTGETKR</sequence>
<dbReference type="OrthoDB" id="9029067at2"/>
<dbReference type="SUPFAM" id="SSF117782">
    <property type="entry name" value="YbjQ-like"/>
    <property type="match status" value="1"/>
</dbReference>
<keyword evidence="2" id="KW-1185">Reference proteome</keyword>
<accession>A0A7Z2GMM8</accession>
<dbReference type="EMBL" id="CP046915">
    <property type="protein sequence ID" value="QGZ64606.1"/>
    <property type="molecule type" value="Genomic_DNA"/>
</dbReference>
<protein>
    <submittedName>
        <fullName evidence="1">Signal peptidase</fullName>
    </submittedName>
</protein>
<name>A0A7Z2GMM8_9BURK</name>
<evidence type="ECO:0000313" key="2">
    <source>
        <dbReference type="Proteomes" id="UP000433577"/>
    </source>
</evidence>
<dbReference type="AlphaFoldDB" id="A0A7Z2GMM8"/>
<organism evidence="1 2">
    <name type="scientific">Paraburkholderia acidisoli</name>
    <dbReference type="NCBI Taxonomy" id="2571748"/>
    <lineage>
        <taxon>Bacteria</taxon>
        <taxon>Pseudomonadati</taxon>
        <taxon>Pseudomonadota</taxon>
        <taxon>Betaproteobacteria</taxon>
        <taxon>Burkholderiales</taxon>
        <taxon>Burkholderiaceae</taxon>
        <taxon>Paraburkholderia</taxon>
    </lineage>
</organism>
<dbReference type="Gene3D" id="3.30.110.70">
    <property type="entry name" value="Hypothetical protein apc22750. Chain B"/>
    <property type="match status" value="1"/>
</dbReference>
<reference evidence="1 2" key="1">
    <citation type="submission" date="2019-12" db="EMBL/GenBank/DDBJ databases">
        <title>Paraburkholderia acidiphila 7Q-K02 sp. nov and Paraburkholderia acidisoli DHF22 sp. nov., two strains isolated from forest soil.</title>
        <authorList>
            <person name="Gao Z."/>
            <person name="Qiu L."/>
        </authorList>
    </citation>
    <scope>NUCLEOTIDE SEQUENCE [LARGE SCALE GENOMIC DNA]</scope>
    <source>
        <strain evidence="1 2">DHF22</strain>
    </source>
</reference>
<dbReference type="KEGG" id="pacs:FAZ98_22465"/>
<gene>
    <name evidence="1" type="ORF">FAZ98_22465</name>
</gene>
<proteinExistence type="predicted"/>
<dbReference type="InterPro" id="IPR035439">
    <property type="entry name" value="UPF0145_dom_sf"/>
</dbReference>
<evidence type="ECO:0000313" key="1">
    <source>
        <dbReference type="EMBL" id="QGZ64606.1"/>
    </source>
</evidence>
<dbReference type="Proteomes" id="UP000433577">
    <property type="component" value="Chromosome 3"/>
</dbReference>
<dbReference type="RefSeq" id="WP_158954207.1">
    <property type="nucleotide sequence ID" value="NZ_CP046915.1"/>
</dbReference>